<dbReference type="InterPro" id="IPR011527">
    <property type="entry name" value="ABC1_TM_dom"/>
</dbReference>
<dbReference type="FunFam" id="3.40.50.300:FF:000299">
    <property type="entry name" value="ABC transporter ATP-binding protein/permease"/>
    <property type="match status" value="1"/>
</dbReference>
<dbReference type="PANTHER" id="PTHR43394">
    <property type="entry name" value="ATP-DEPENDENT PERMEASE MDL1, MITOCHONDRIAL"/>
    <property type="match status" value="1"/>
</dbReference>
<dbReference type="OrthoDB" id="9806127at2"/>
<dbReference type="Gene3D" id="1.20.1560.10">
    <property type="entry name" value="ABC transporter type 1, transmembrane domain"/>
    <property type="match status" value="1"/>
</dbReference>
<organism evidence="13 14">
    <name type="scientific">Nocardia panacis</name>
    <dbReference type="NCBI Taxonomy" id="2340916"/>
    <lineage>
        <taxon>Bacteria</taxon>
        <taxon>Bacillati</taxon>
        <taxon>Actinomycetota</taxon>
        <taxon>Actinomycetes</taxon>
        <taxon>Mycobacteriales</taxon>
        <taxon>Nocardiaceae</taxon>
        <taxon>Nocardia</taxon>
    </lineage>
</organism>
<dbReference type="GO" id="GO:0016887">
    <property type="term" value="F:ATP hydrolysis activity"/>
    <property type="evidence" value="ECO:0007669"/>
    <property type="project" value="InterPro"/>
</dbReference>
<evidence type="ECO:0000256" key="9">
    <source>
        <dbReference type="ARBA" id="ARBA00061644"/>
    </source>
</evidence>
<comment type="similarity">
    <text evidence="9">Belongs to the ABC transporter superfamily. Lipid exporter (TC 3.A.1.106) family.</text>
</comment>
<dbReference type="InterPro" id="IPR003593">
    <property type="entry name" value="AAA+_ATPase"/>
</dbReference>
<dbReference type="Gene3D" id="3.40.50.300">
    <property type="entry name" value="P-loop containing nucleotide triphosphate hydrolases"/>
    <property type="match status" value="1"/>
</dbReference>
<keyword evidence="14" id="KW-1185">Reference proteome</keyword>
<evidence type="ECO:0000259" key="12">
    <source>
        <dbReference type="PROSITE" id="PS50929"/>
    </source>
</evidence>
<feature type="transmembrane region" description="Helical" evidence="10">
    <location>
        <begin position="58"/>
        <end position="81"/>
    </location>
</feature>
<dbReference type="EMBL" id="QZFU01000036">
    <property type="protein sequence ID" value="RJO71036.1"/>
    <property type="molecule type" value="Genomic_DNA"/>
</dbReference>
<keyword evidence="5" id="KW-0547">Nucleotide-binding</keyword>
<keyword evidence="6 13" id="KW-0067">ATP-binding</keyword>
<dbReference type="AlphaFoldDB" id="A0A3A4KNB2"/>
<reference evidence="13 14" key="1">
    <citation type="submission" date="2018-09" db="EMBL/GenBank/DDBJ databases">
        <title>YIM PH21274 draft genome.</title>
        <authorList>
            <person name="Miao C."/>
        </authorList>
    </citation>
    <scope>NUCLEOTIDE SEQUENCE [LARGE SCALE GENOMIC DNA]</scope>
    <source>
        <strain evidence="13 14">YIM PH 21724</strain>
    </source>
</reference>
<comment type="subcellular location">
    <subcellularLocation>
        <location evidence="1">Cell membrane</location>
        <topology evidence="1">Multi-pass membrane protein</topology>
    </subcellularLocation>
</comment>
<evidence type="ECO:0000256" key="5">
    <source>
        <dbReference type="ARBA" id="ARBA00022741"/>
    </source>
</evidence>
<protein>
    <submittedName>
        <fullName evidence="13">ABC transporter ATP-binding protein</fullName>
    </submittedName>
</protein>
<evidence type="ECO:0000313" key="14">
    <source>
        <dbReference type="Proteomes" id="UP000266677"/>
    </source>
</evidence>
<dbReference type="PANTHER" id="PTHR43394:SF1">
    <property type="entry name" value="ATP-BINDING CASSETTE SUB-FAMILY B MEMBER 10, MITOCHONDRIAL"/>
    <property type="match status" value="1"/>
</dbReference>
<evidence type="ECO:0000256" key="1">
    <source>
        <dbReference type="ARBA" id="ARBA00004651"/>
    </source>
</evidence>
<evidence type="ECO:0000313" key="13">
    <source>
        <dbReference type="EMBL" id="RJO71036.1"/>
    </source>
</evidence>
<sequence length="574" mass="63009">MRDLFRPYRFGVVATLLLGLLDVAVEMSRPLLIAAVIDSGIPAAARHDYVPMRWYVALYLLSSLATAGLTWAFTVVANRIGQDVLLDLRHRIFRHVQQLSISFHESYPSGRIISRLTSDIEALRTLLEESIEGLFRAFLSVFAIAIVLLWLDPLLTSIIVIAFLPALWITRQFRKRAHYHSERTQSAIARVIAHFVETVNGIRVVQTYRMEKSNERTMRTLNAAHRDATIAAGNAMASSTALVNFLGNASVALVLLVGGWQIIHGGLALGVLTAFVLYLRKFYDPVTDLARFANSYAVALAAFDKIAGVLAERPQLAQPAAPKPLRTNRAEVEFRDVAFRYQTSPGLVLDDLNLRIAPGETVALVGATGSGKSTIAKLLARFYDPVAGAVVINEIDLREVTDADLRRTVAMVTQEPFLFTGSVADNIALGKPEATRAEIERAAATIGAHEFISELPDRFDSEVNKRGARLSAGQRQLIALTRALLADPAVLILDEATSSMDPSTERVVQRALRTVLLDRTALIIAHRLSTVLNADRVLVIEDGRIVEQGPPEELIAGGRHFAALHRAWLSSTIV</sequence>
<feature type="domain" description="ABC transmembrane type-1" evidence="12">
    <location>
        <begin position="13"/>
        <end position="297"/>
    </location>
</feature>
<accession>A0A3A4KNB2</accession>
<dbReference type="PROSITE" id="PS50893">
    <property type="entry name" value="ABC_TRANSPORTER_2"/>
    <property type="match status" value="1"/>
</dbReference>
<evidence type="ECO:0000256" key="4">
    <source>
        <dbReference type="ARBA" id="ARBA00022692"/>
    </source>
</evidence>
<comment type="caution">
    <text evidence="13">The sequence shown here is derived from an EMBL/GenBank/DDBJ whole genome shotgun (WGS) entry which is preliminary data.</text>
</comment>
<dbReference type="CDD" id="cd18546">
    <property type="entry name" value="ABC_6TM_Rv0194_D2_like"/>
    <property type="match status" value="1"/>
</dbReference>
<keyword evidence="7 10" id="KW-1133">Transmembrane helix</keyword>
<dbReference type="GO" id="GO:0005886">
    <property type="term" value="C:plasma membrane"/>
    <property type="evidence" value="ECO:0007669"/>
    <property type="project" value="UniProtKB-SubCell"/>
</dbReference>
<evidence type="ECO:0000256" key="6">
    <source>
        <dbReference type="ARBA" id="ARBA00022840"/>
    </source>
</evidence>
<dbReference type="GO" id="GO:0015421">
    <property type="term" value="F:ABC-type oligopeptide transporter activity"/>
    <property type="evidence" value="ECO:0007669"/>
    <property type="project" value="TreeGrafter"/>
</dbReference>
<dbReference type="Proteomes" id="UP000266677">
    <property type="component" value="Unassembled WGS sequence"/>
</dbReference>
<dbReference type="SUPFAM" id="SSF90123">
    <property type="entry name" value="ABC transporter transmembrane region"/>
    <property type="match status" value="1"/>
</dbReference>
<dbReference type="PROSITE" id="PS50929">
    <property type="entry name" value="ABC_TM1F"/>
    <property type="match status" value="1"/>
</dbReference>
<dbReference type="Pfam" id="PF00005">
    <property type="entry name" value="ABC_tran"/>
    <property type="match status" value="1"/>
</dbReference>
<dbReference type="InterPro" id="IPR039421">
    <property type="entry name" value="Type_1_exporter"/>
</dbReference>
<name>A0A3A4KNB2_9NOCA</name>
<dbReference type="SMART" id="SM00382">
    <property type="entry name" value="AAA"/>
    <property type="match status" value="1"/>
</dbReference>
<feature type="transmembrane region" description="Helical" evidence="10">
    <location>
        <begin position="157"/>
        <end position="173"/>
    </location>
</feature>
<evidence type="ECO:0000256" key="3">
    <source>
        <dbReference type="ARBA" id="ARBA00022475"/>
    </source>
</evidence>
<evidence type="ECO:0000259" key="11">
    <source>
        <dbReference type="PROSITE" id="PS50893"/>
    </source>
</evidence>
<dbReference type="InterPro" id="IPR036640">
    <property type="entry name" value="ABC1_TM_sf"/>
</dbReference>
<dbReference type="Pfam" id="PF00664">
    <property type="entry name" value="ABC_membrane"/>
    <property type="match status" value="1"/>
</dbReference>
<proteinExistence type="inferred from homology"/>
<evidence type="ECO:0000256" key="2">
    <source>
        <dbReference type="ARBA" id="ARBA00022448"/>
    </source>
</evidence>
<dbReference type="InterPro" id="IPR027417">
    <property type="entry name" value="P-loop_NTPase"/>
</dbReference>
<dbReference type="InterPro" id="IPR003439">
    <property type="entry name" value="ABC_transporter-like_ATP-bd"/>
</dbReference>
<evidence type="ECO:0000256" key="8">
    <source>
        <dbReference type="ARBA" id="ARBA00023136"/>
    </source>
</evidence>
<gene>
    <name evidence="13" type="ORF">D5S18_27070</name>
</gene>
<evidence type="ECO:0000256" key="10">
    <source>
        <dbReference type="SAM" id="Phobius"/>
    </source>
</evidence>
<dbReference type="SUPFAM" id="SSF52540">
    <property type="entry name" value="P-loop containing nucleoside triphosphate hydrolases"/>
    <property type="match status" value="1"/>
</dbReference>
<keyword evidence="4 10" id="KW-0812">Transmembrane</keyword>
<feature type="domain" description="ABC transporter" evidence="11">
    <location>
        <begin position="332"/>
        <end position="567"/>
    </location>
</feature>
<keyword evidence="3" id="KW-1003">Cell membrane</keyword>
<keyword evidence="8 10" id="KW-0472">Membrane</keyword>
<evidence type="ECO:0000256" key="7">
    <source>
        <dbReference type="ARBA" id="ARBA00022989"/>
    </source>
</evidence>
<keyword evidence="2" id="KW-0813">Transport</keyword>
<dbReference type="GO" id="GO:0005524">
    <property type="term" value="F:ATP binding"/>
    <property type="evidence" value="ECO:0007669"/>
    <property type="project" value="UniProtKB-KW"/>
</dbReference>